<feature type="compositionally biased region" description="Basic and acidic residues" evidence="1">
    <location>
        <begin position="59"/>
        <end position="70"/>
    </location>
</feature>
<gene>
    <name evidence="2" type="ORF">CFC21_087187</name>
</gene>
<protein>
    <submittedName>
        <fullName evidence="2">Uncharacterized protein</fullName>
    </submittedName>
</protein>
<accession>A0A9R1IFT0</accession>
<feature type="non-terminal residue" evidence="2">
    <location>
        <position position="70"/>
    </location>
</feature>
<dbReference type="Proteomes" id="UP000815260">
    <property type="component" value="Chromosome 6B"/>
</dbReference>
<reference evidence="2" key="1">
    <citation type="journal article" date="2017" name="Gigascience">
        <title>The first near-complete assembly of the hexaploid bread wheat genome, Triticum aestivum.</title>
        <authorList>
            <person name="Zimin A.V."/>
            <person name="Puiu D."/>
            <person name="Hall R."/>
            <person name="Kingan S."/>
            <person name="Clavijo B.J."/>
            <person name="Salzberg S.L."/>
        </authorList>
    </citation>
    <scope>NUCLEOTIDE SEQUENCE</scope>
    <source>
        <tissue evidence="2">Leaf</tissue>
    </source>
</reference>
<reference evidence="2" key="2">
    <citation type="submission" date="2020-03" db="EMBL/GenBank/DDBJ databases">
        <title>The second near-complete assembly of the hexaploid bread wheat (Triticum aestivum) genome.</title>
        <authorList>
            <person name="Zimin A.V."/>
            <person name="Puiu D."/>
            <person name="Shumante A."/>
            <person name="Alonge M."/>
            <person name="Salzberg S.L."/>
        </authorList>
    </citation>
    <scope>NUCLEOTIDE SEQUENCE</scope>
    <source>
        <tissue evidence="2">Leaf</tissue>
    </source>
</reference>
<organism evidence="2">
    <name type="scientific">Triticum aestivum</name>
    <name type="common">Wheat</name>
    <dbReference type="NCBI Taxonomy" id="4565"/>
    <lineage>
        <taxon>Eukaryota</taxon>
        <taxon>Viridiplantae</taxon>
        <taxon>Streptophyta</taxon>
        <taxon>Embryophyta</taxon>
        <taxon>Tracheophyta</taxon>
        <taxon>Spermatophyta</taxon>
        <taxon>Magnoliopsida</taxon>
        <taxon>Liliopsida</taxon>
        <taxon>Poales</taxon>
        <taxon>Poaceae</taxon>
        <taxon>BOP clade</taxon>
        <taxon>Pooideae</taxon>
        <taxon>Triticodae</taxon>
        <taxon>Triticeae</taxon>
        <taxon>Triticinae</taxon>
        <taxon>Triticum</taxon>
    </lineage>
</organism>
<dbReference type="AlphaFoldDB" id="A0A9R1IFT0"/>
<name>A0A9R1IFT0_WHEAT</name>
<dbReference type="EMBL" id="CM022227">
    <property type="protein sequence ID" value="KAF7083388.1"/>
    <property type="molecule type" value="Genomic_DNA"/>
</dbReference>
<feature type="region of interest" description="Disordered" evidence="1">
    <location>
        <begin position="31"/>
        <end position="70"/>
    </location>
</feature>
<proteinExistence type="predicted"/>
<sequence>MGSPFLPCNQPPATVHPSSMAMAMAREMDLAPPNRDAYPPRWPDGSNVPPLTPSMSRWETARWRPETLTA</sequence>
<comment type="caution">
    <text evidence="2">The sequence shown here is derived from an EMBL/GenBank/DDBJ whole genome shotgun (WGS) entry which is preliminary data.</text>
</comment>
<evidence type="ECO:0000313" key="2">
    <source>
        <dbReference type="EMBL" id="KAF7083388.1"/>
    </source>
</evidence>
<evidence type="ECO:0000256" key="1">
    <source>
        <dbReference type="SAM" id="MobiDB-lite"/>
    </source>
</evidence>